<gene>
    <name evidence="3" type="primary">LOC115944725</name>
</gene>
<feature type="region of interest" description="Disordered" evidence="1">
    <location>
        <begin position="173"/>
        <end position="200"/>
    </location>
</feature>
<sequence length="213" mass="22604">MFTFSLILKTLKELPPPPPPLPPPPVPLLLLQPKHPGAAAVAAAATTAASTAATSPPRTPRHPEHERRLLLACSPSAPAPPFRDLPTPCSPSPHLFQHPGIPAPPARAAPAGSGTCCARREEGKLRTRAWLTGYRGCTTGRRRRRNYFAHRNPILRVLRSYRFCCLQSRSEGSNTAAAGTVGPTGSGRTPAEPCTLVSHSPASPCPLVPSLTH</sequence>
<evidence type="ECO:0000313" key="3">
    <source>
        <dbReference type="RefSeq" id="XP_030896652.1"/>
    </source>
</evidence>
<organism evidence="2 3">
    <name type="scientific">Leptonychotes weddellii</name>
    <name type="common">Weddell seal</name>
    <name type="synonym">Otaria weddellii</name>
    <dbReference type="NCBI Taxonomy" id="9713"/>
    <lineage>
        <taxon>Eukaryota</taxon>
        <taxon>Metazoa</taxon>
        <taxon>Chordata</taxon>
        <taxon>Craniata</taxon>
        <taxon>Vertebrata</taxon>
        <taxon>Euteleostomi</taxon>
        <taxon>Mammalia</taxon>
        <taxon>Eutheria</taxon>
        <taxon>Laurasiatheria</taxon>
        <taxon>Carnivora</taxon>
        <taxon>Caniformia</taxon>
        <taxon>Pinnipedia</taxon>
        <taxon>Phocidae</taxon>
        <taxon>Monachinae</taxon>
        <taxon>Lobodontini</taxon>
        <taxon>Leptonychotes</taxon>
    </lineage>
</organism>
<keyword evidence="2" id="KW-1185">Reference proteome</keyword>
<dbReference type="AlphaFoldDB" id="A0A7F8RT61"/>
<evidence type="ECO:0000256" key="1">
    <source>
        <dbReference type="SAM" id="MobiDB-lite"/>
    </source>
</evidence>
<dbReference type="KEGG" id="lww:115944725"/>
<proteinExistence type="predicted"/>
<dbReference type="GeneID" id="115944725"/>
<dbReference type="Proteomes" id="UP000245341">
    <property type="component" value="Unplaced"/>
</dbReference>
<name>A0A7F8RT61_LEPWE</name>
<accession>A0A7F8RT61</accession>
<reference evidence="3" key="1">
    <citation type="submission" date="2025-08" db="UniProtKB">
        <authorList>
            <consortium name="RefSeq"/>
        </authorList>
    </citation>
    <scope>IDENTIFICATION</scope>
    <source>
        <tissue evidence="3">Liver</tissue>
    </source>
</reference>
<evidence type="ECO:0000313" key="2">
    <source>
        <dbReference type="Proteomes" id="UP000245341"/>
    </source>
</evidence>
<dbReference type="RefSeq" id="XP_030896652.1">
    <property type="nucleotide sequence ID" value="XM_031040792.1"/>
</dbReference>
<protein>
    <submittedName>
        <fullName evidence="3">Nuclear receptor subfamily 4 group A member 3-like</fullName>
    </submittedName>
</protein>